<dbReference type="InterPro" id="IPR038588">
    <property type="entry name" value="XS_domain_sf"/>
</dbReference>
<sequence length="428" mass="47418">MAGPNPPKSSSSSSSAAAIAASSHSYRKSRWESSSNAGKNQSTDAKSTTKPNPSPKPGPSPSQAQNKSQSDAKPTPPSGSGLNFPDPATLLGPPPPPSYGFHMLERRTIILYDGSVRSYFALPPEYQDFPSRPFDLGHRLHGPPDFSSPPLGFRDNRDFRNPSGLDGPGSIKRKYEEERDPRDAKKEELGRQRFTQYTNPNGYPLGPGRPDFIAGTSGPFINEEMRPAKYMRGDGGYEHAGGFNKQLNVDQTALKKAFLFFSKVIYENPMQKKNYLEDGKHDRLQCVACGRSSKDFSDMHALIMHTYNSDNAALRVDHLGLHKALCVLMGWNFSKPPDNLKAYKFLPADEAAANQEDLILWPPVVIIHNTITGKGKDGRMEGLGNKAMDNKIRGIMCPFFFIGINDLHISWHLLLETFSISLYVPHRL</sequence>
<feature type="compositionally biased region" description="Polar residues" evidence="1">
    <location>
        <begin position="63"/>
        <end position="72"/>
    </location>
</feature>
<evidence type="ECO:0000256" key="1">
    <source>
        <dbReference type="SAM" id="MobiDB-lite"/>
    </source>
</evidence>
<reference evidence="2 3" key="1">
    <citation type="journal article" date="2021" name="Commun. Biol.">
        <title>The genome of Shorea leprosula (Dipterocarpaceae) highlights the ecological relevance of drought in aseasonal tropical rainforests.</title>
        <authorList>
            <person name="Ng K.K.S."/>
            <person name="Kobayashi M.J."/>
            <person name="Fawcett J.A."/>
            <person name="Hatakeyama M."/>
            <person name="Paape T."/>
            <person name="Ng C.H."/>
            <person name="Ang C.C."/>
            <person name="Tnah L.H."/>
            <person name="Lee C.T."/>
            <person name="Nishiyama T."/>
            <person name="Sese J."/>
            <person name="O'Brien M.J."/>
            <person name="Copetti D."/>
            <person name="Mohd Noor M.I."/>
            <person name="Ong R.C."/>
            <person name="Putra M."/>
            <person name="Sireger I.Z."/>
            <person name="Indrioko S."/>
            <person name="Kosugi Y."/>
            <person name="Izuno A."/>
            <person name="Isagi Y."/>
            <person name="Lee S.L."/>
            <person name="Shimizu K.K."/>
        </authorList>
    </citation>
    <scope>NUCLEOTIDE SEQUENCE [LARGE SCALE GENOMIC DNA]</scope>
    <source>
        <strain evidence="2">214</strain>
    </source>
</reference>
<organism evidence="2 3">
    <name type="scientific">Rubroshorea leprosula</name>
    <dbReference type="NCBI Taxonomy" id="152421"/>
    <lineage>
        <taxon>Eukaryota</taxon>
        <taxon>Viridiplantae</taxon>
        <taxon>Streptophyta</taxon>
        <taxon>Embryophyta</taxon>
        <taxon>Tracheophyta</taxon>
        <taxon>Spermatophyta</taxon>
        <taxon>Magnoliopsida</taxon>
        <taxon>eudicotyledons</taxon>
        <taxon>Gunneridae</taxon>
        <taxon>Pentapetalae</taxon>
        <taxon>rosids</taxon>
        <taxon>malvids</taxon>
        <taxon>Malvales</taxon>
        <taxon>Dipterocarpaceae</taxon>
        <taxon>Rubroshorea</taxon>
    </lineage>
</organism>
<evidence type="ECO:0008006" key="4">
    <source>
        <dbReference type="Google" id="ProtNLM"/>
    </source>
</evidence>
<dbReference type="AlphaFoldDB" id="A0AAV5LZ77"/>
<feature type="compositionally biased region" description="Polar residues" evidence="1">
    <location>
        <begin position="32"/>
        <end position="45"/>
    </location>
</feature>
<evidence type="ECO:0000313" key="3">
    <source>
        <dbReference type="Proteomes" id="UP001054252"/>
    </source>
</evidence>
<feature type="compositionally biased region" description="Basic and acidic residues" evidence="1">
    <location>
        <begin position="173"/>
        <end position="191"/>
    </location>
</feature>
<evidence type="ECO:0000313" key="2">
    <source>
        <dbReference type="EMBL" id="GKV42736.1"/>
    </source>
</evidence>
<keyword evidence="3" id="KW-1185">Reference proteome</keyword>
<proteinExistence type="predicted"/>
<dbReference type="Proteomes" id="UP001054252">
    <property type="component" value="Unassembled WGS sequence"/>
</dbReference>
<dbReference type="EMBL" id="BPVZ01000161">
    <property type="protein sequence ID" value="GKV42736.1"/>
    <property type="molecule type" value="Genomic_DNA"/>
</dbReference>
<feature type="region of interest" description="Disordered" evidence="1">
    <location>
        <begin position="143"/>
        <end position="209"/>
    </location>
</feature>
<dbReference type="PANTHER" id="PTHR46619">
    <property type="entry name" value="RNA RECOGNITION MOTIF XS DOMAIN PROTEIN-RELATED"/>
    <property type="match status" value="1"/>
</dbReference>
<name>A0AAV5LZ77_9ROSI</name>
<protein>
    <recommendedName>
        <fullName evidence="4">XS domain-containing protein</fullName>
    </recommendedName>
</protein>
<gene>
    <name evidence="2" type="ORF">SLEP1_g50112</name>
</gene>
<feature type="region of interest" description="Disordered" evidence="1">
    <location>
        <begin position="1"/>
        <end position="97"/>
    </location>
</feature>
<feature type="compositionally biased region" description="Low complexity" evidence="1">
    <location>
        <begin position="9"/>
        <end position="24"/>
    </location>
</feature>
<accession>A0AAV5LZ77</accession>
<comment type="caution">
    <text evidence="2">The sequence shown here is derived from an EMBL/GenBank/DDBJ whole genome shotgun (WGS) entry which is preliminary data.</text>
</comment>
<dbReference type="PANTHER" id="PTHR46619:SF3">
    <property type="entry name" value="RNA RECOGNITION MOTIF XS DOMAIN PROTEIN"/>
    <property type="match status" value="1"/>
</dbReference>
<dbReference type="Gene3D" id="3.30.70.2890">
    <property type="entry name" value="XS domain"/>
    <property type="match status" value="1"/>
</dbReference>